<dbReference type="InterPro" id="IPR000601">
    <property type="entry name" value="PKD_dom"/>
</dbReference>
<dbReference type="InterPro" id="IPR013784">
    <property type="entry name" value="Carb-bd-like_fold"/>
</dbReference>
<dbReference type="eggNOG" id="arCOG02508">
    <property type="taxonomic scope" value="Archaea"/>
</dbReference>
<proteinExistence type="predicted"/>
<dbReference type="HOGENOM" id="CLU_226718_0_0_2"/>
<dbReference type="InterPro" id="IPR002372">
    <property type="entry name" value="PQQ_rpt_dom"/>
</dbReference>
<dbReference type="PANTHER" id="PTHR34512:SF30">
    <property type="entry name" value="OUTER MEMBRANE PROTEIN ASSEMBLY FACTOR BAMB"/>
    <property type="match status" value="1"/>
</dbReference>
<dbReference type="Gene3D" id="2.40.128.630">
    <property type="match status" value="2"/>
</dbReference>
<dbReference type="InterPro" id="IPR035986">
    <property type="entry name" value="PKD_dom_sf"/>
</dbReference>
<dbReference type="SUPFAM" id="SSF51126">
    <property type="entry name" value="Pectin lyase-like"/>
    <property type="match status" value="1"/>
</dbReference>
<keyword evidence="5" id="KW-1185">Reference proteome</keyword>
<dbReference type="InterPro" id="IPR022409">
    <property type="entry name" value="PKD/Chitinase_dom"/>
</dbReference>
<dbReference type="InterPro" id="IPR011635">
    <property type="entry name" value="CARDB"/>
</dbReference>
<dbReference type="SMART" id="SM00089">
    <property type="entry name" value="PKD"/>
    <property type="match status" value="3"/>
</dbReference>
<dbReference type="InterPro" id="IPR011050">
    <property type="entry name" value="Pectin_lyase_fold/virulence"/>
</dbReference>
<dbReference type="PROSITE" id="PS50093">
    <property type="entry name" value="PKD"/>
    <property type="match status" value="1"/>
</dbReference>
<dbReference type="Pfam" id="PF13620">
    <property type="entry name" value="CarboxypepD_reg"/>
    <property type="match status" value="2"/>
</dbReference>
<dbReference type="SUPFAM" id="SSF50998">
    <property type="entry name" value="Quinoprotein alcohol dehydrogenase-like"/>
    <property type="match status" value="2"/>
</dbReference>
<dbReference type="InterPro" id="IPR013783">
    <property type="entry name" value="Ig-like_fold"/>
</dbReference>
<evidence type="ECO:0000256" key="2">
    <source>
        <dbReference type="SAM" id="Phobius"/>
    </source>
</evidence>
<dbReference type="GO" id="GO:0030246">
    <property type="term" value="F:carbohydrate binding"/>
    <property type="evidence" value="ECO:0007669"/>
    <property type="project" value="InterPro"/>
</dbReference>
<dbReference type="InterPro" id="IPR011047">
    <property type="entry name" value="Quinoprotein_ADH-like_sf"/>
</dbReference>
<dbReference type="eggNOG" id="arCOG07581">
    <property type="taxonomic scope" value="Archaea"/>
</dbReference>
<name>L0IE27_HALRX</name>
<feature type="region of interest" description="Disordered" evidence="1">
    <location>
        <begin position="2760"/>
        <end position="2808"/>
    </location>
</feature>
<sequence length="2834" mass="294295">MGTESTEGWRRYRPEAGAWTRVPAIAVAVLTVVLLVASLALVGWGTTGGAVADGDDGDGGLEIFDATSLESAAQPAAADVDPPTARWTYPTGDDVRSSPTIVDGTVYVGSHDGNVYAVDVDNGSLEWQFETGDAVDSSPAVADGTVYVGSQDNSVYAIDAEDGTEVWNASTWASVRSSPTVVDGTVYVGSYENASREHDATVYALDAETGEVEWKFFGEASVRSSPAVAGGLVFVGDLSDYGEANVIALDADDGSVAWSRTVDGQVQSSATVVDGTVYVGSFDRVSGSHEHALYAFDTDTGAERWSFGTDGGIPGSPTVAGDVVYVGTMDRTVHAVRTNDGTEVWNYTVGRLNTGEFRSSPTVAGDAVFVGSYDNNLYALDVEDGSERWSFETGHQIRSSPTVVDGTVYVGSRDGRLYAIGAGVGTSLDSRVLAGTLGHHDRDLLPSFTNEPVEPETNEETTFDASLSTAVDGEVATYQWDLTGDGSVDETTSDPVLTHAYDAPGEYKVTLEVVDDAESTASVTKPILVSERGDLAGVVRNESDGEPIADVEVTAIDDGDVIGETTTGADGTYALELRAGTHRVEFATDEYEGDHAPIHEHGVVVEGDVTTTLDVDMLPWGDGSADSPHAITTVDVLQTVASEIRVSGGYSRWDHYVLGDDIVAVETEHWNGGAGFEPIGASDVTFRGAFDGAGHEISNLTIDRPEKDDVGLFGSLEDGEVRNLTISDASVAGGDDVGLIGSVDGGNVTGLTVDGATVSGDYRVGLVGSVDGGNVTDLAISDVAVDGTADLGLVATVTGGTVADVEADSVSVSGDGSTVGGAVGVLDDRSTLRNATLTSSVTAQGYSSTVGGVVAGAYDNSSIEGVDADVDVTVAGDGYDVGGIVGYLGTSELADSTVEGSVDSWTGWWAGGAAGRVAANASVSDTHADVDVSGGDRVGGSVGQLVDSTLETSSVAGDVTGDRWVGGMAGAQYGGSLADSYAVAGVVGDEYVGGLTGLLEESDPDRPAPTLETSYAAGLVDGGDAETTGGLIGNAQAGTATDAYWDVEATTQAAAIGANEATTSGLVGLETDEMRGEDADEAMSALDFEERWETTESYPTLRSHGGVPSPVPSLSGTVTDADTGDPVAGATIAVIDTETDATVAQAETDAVGSYEVHGLDSGSYVVVVSADEYETRGVDSVEVEAGEETTEGVELDPVLFFVEIQSTNELVVEGETVDVAVSVEYVGDGPANETVELRGPNDELLASETVAFDDDGLQTVAFEWETDGDDVGTHVLRVEASADADDVDVTVEAFTQATFELTLDSTNSPVTANETVEVETTVENVGDESGTETVELRDADDEMLASETVDLDAGESEPVTLEWETGPDDVGQYYFTAVTADDAETVPVAVEADDLGIVFWPTKPEPHETVTFYASDAANPTWEFGDGTTAQGSFVFHEYEWPWGTRSVTVTDVDGTEEQFDVPVRPPTLEWDPQPMASTSIDREYGGVPLSGVEWEETFTARLLSMDTVGAEAVDVEEFVFELGDETQTKLPQSDGLAQEASATFDLGDLDGDEVLTVTAVTADGGEWEMTELVSVLETPEWLEDPLEDAEIDRAEGTITTMVAPKTVLDETTTVEGLPTSDTTFILFSEPIATFTYDADAVAGTATFDGEAGASLSPFIDTGSKADVVSEVTFDSDLAVESSSLSVDGEMYNVPGPGVGFSVPWVGEVGVGSTLDSRHLLEADFGDELFDEAGEPDVEEGSMGAGFTLSIDAILDILGCGVHTGGSGSIDGKGDFGEQVDGTNFRGEGTLSAELGVFCGPLEWSDGPTFGPATWGGGLDDGLTLAMGAEAVEDPEWAFASKYGERPFADEDDTVSTAAGAGAIGTADGVERLTDRDLADTQPTIAVDGNDLVTVWSAQDGDKNVSDGRDLHYQRYDGSEEQWSDVASLTDDLTSDERPSLAATDEGVLAVWSTWNESVDEGEIQSPGDLFPRHEIAFAIDDGDGWSEPAILTDTDGMQTAPSVVGIEDRWLLAWEAVGLVDENVSGVDVRYVTVDASGEAGDVESIEDATLPALGVAPGGDGDAVTLAYATVDEGPTADPFAGESRTGAVVTERVAADGGREELHRHDAGNATSIATDAGRTVWVDGALDPTLHESEASGTTGDLDLRSDVHDVSELSLATAGDDTVLSYRAMTDGESAHDLVYRLDRGDGWIHDREHVAVGEANHTAWLADVTPAADGEGFYAAYAVQKLDMDAVNDVFVAEHEFRPAFDLTATATEAPAGEASTVAYDLRNVGDVATTEGVTVAISNATGVVAEVDHDSLEAGETVSGEVVLSVDASGTFDLHVDHGETVHDGVEEVSVVAATPSLSIESIVGERIDAATVTISAVVQNDGGAAAVDVPVSFDTGTETIAETTVERIEPLENATASVTVDTAALNRTVADSVRLDPHGSLGAATIEQSERSAWFLRPDLAVGAVEYAADGDSLTANVSVANRGDLAAEATVRIVDDAGAVVGEAPASIAHATEESPTFAVVPVELDEIELGTPVTIVAEGDVPDADASSNGLSDEIGPVYDADRPTFDVTITNVREPDASGDDLAVDVAVENRGQTADSQSVTLFVDDEPVDESDVDLEPGFVTTENLAMGMDEGDRLGMKLYVESQTNHDARTINVGSLSDDSGGIPSLPPAPSPDPAQFEITEIDAPTEVETGDVVTVTATVQNTGEESGTTTVALDLDGQPIDERVLELEGTDRVTLQFEIPKAELTVGEYDVRVDVGDDAVTTTVTVTDPDDAADRSPATDRSPTTDGTDTDPTDDEAPGNGESDESGDDAIPGFGILVALGVLVAVASVSLRRPRT</sequence>
<keyword evidence="2" id="KW-1133">Transmembrane helix</keyword>
<feature type="transmembrane region" description="Helical" evidence="2">
    <location>
        <begin position="2808"/>
        <end position="2829"/>
    </location>
</feature>
<keyword evidence="2" id="KW-0472">Membrane</keyword>
<dbReference type="eggNOG" id="arCOG02088">
    <property type="taxonomic scope" value="Archaea"/>
</dbReference>
<evidence type="ECO:0000313" key="4">
    <source>
        <dbReference type="EMBL" id="AGB17019.1"/>
    </source>
</evidence>
<dbReference type="Pfam" id="PF13360">
    <property type="entry name" value="PQQ_2"/>
    <property type="match status" value="2"/>
</dbReference>
<dbReference type="GeneID" id="14376945"/>
<dbReference type="KEGG" id="hru:Halru_2437"/>
<dbReference type="Proteomes" id="UP000010846">
    <property type="component" value="Chromosome"/>
</dbReference>
<reference evidence="4" key="1">
    <citation type="submission" date="2011-09" db="EMBL/GenBank/DDBJ databases">
        <title>Complete sequence of Halovivax ruber XH-70.</title>
        <authorList>
            <consortium name="US DOE Joint Genome Institute"/>
            <person name="Lucas S."/>
            <person name="Han J."/>
            <person name="Lapidus A."/>
            <person name="Cheng J.-F."/>
            <person name="Goodwin L."/>
            <person name="Pitluck S."/>
            <person name="Peters L."/>
            <person name="Mikhailova N."/>
            <person name="Davenport K."/>
            <person name="Detter J.C."/>
            <person name="Han C."/>
            <person name="Tapia R."/>
            <person name="Land M."/>
            <person name="Hauser L."/>
            <person name="Kyrpides N."/>
            <person name="Ivanova N."/>
            <person name="Pagani I."/>
            <person name="Sproer C."/>
            <person name="Anderson I."/>
            <person name="Woyke T."/>
        </authorList>
    </citation>
    <scope>NUCLEOTIDE SEQUENCE</scope>
    <source>
        <strain evidence="4">XH-70</strain>
    </source>
</reference>
<evidence type="ECO:0000259" key="3">
    <source>
        <dbReference type="PROSITE" id="PS50093"/>
    </source>
</evidence>
<feature type="domain" description="PKD" evidence="3">
    <location>
        <begin position="473"/>
        <end position="529"/>
    </location>
</feature>
<dbReference type="Gene3D" id="2.60.40.1120">
    <property type="entry name" value="Carboxypeptidase-like, regulatory domain"/>
    <property type="match status" value="2"/>
</dbReference>
<accession>L0IE27</accession>
<dbReference type="eggNOG" id="arCOG10954">
    <property type="taxonomic scope" value="Archaea"/>
</dbReference>
<evidence type="ECO:0000313" key="5">
    <source>
        <dbReference type="Proteomes" id="UP000010846"/>
    </source>
</evidence>
<dbReference type="Pfam" id="PF18911">
    <property type="entry name" value="PKD_4"/>
    <property type="match status" value="1"/>
</dbReference>
<feature type="transmembrane region" description="Helical" evidence="2">
    <location>
        <begin position="21"/>
        <end position="44"/>
    </location>
</feature>
<organism evidence="4 5">
    <name type="scientific">Halovivax ruber (strain DSM 18193 / JCM 13892 / XH-70)</name>
    <dbReference type="NCBI Taxonomy" id="797302"/>
    <lineage>
        <taxon>Archaea</taxon>
        <taxon>Methanobacteriati</taxon>
        <taxon>Methanobacteriota</taxon>
        <taxon>Stenosarchaea group</taxon>
        <taxon>Halobacteria</taxon>
        <taxon>Halobacteriales</taxon>
        <taxon>Natrialbaceae</taxon>
        <taxon>Halovivax</taxon>
    </lineage>
</organism>
<dbReference type="eggNOG" id="arCOG04400">
    <property type="taxonomic scope" value="Archaea"/>
</dbReference>
<dbReference type="CDD" id="cd00146">
    <property type="entry name" value="PKD"/>
    <property type="match status" value="1"/>
</dbReference>
<evidence type="ECO:0000256" key="1">
    <source>
        <dbReference type="SAM" id="MobiDB-lite"/>
    </source>
</evidence>
<dbReference type="SMART" id="SM00564">
    <property type="entry name" value="PQQ"/>
    <property type="match status" value="8"/>
</dbReference>
<feature type="compositionally biased region" description="Acidic residues" evidence="1">
    <location>
        <begin position="2786"/>
        <end position="2806"/>
    </location>
</feature>
<dbReference type="InterPro" id="IPR018391">
    <property type="entry name" value="PQQ_b-propeller_rpt"/>
</dbReference>
<dbReference type="eggNOG" id="arCOG07560">
    <property type="taxonomic scope" value="Archaea"/>
</dbReference>
<dbReference type="SUPFAM" id="SSF49452">
    <property type="entry name" value="Starch-binding domain-like"/>
    <property type="match status" value="2"/>
</dbReference>
<dbReference type="Gene3D" id="2.160.20.110">
    <property type="match status" value="2"/>
</dbReference>
<dbReference type="RefSeq" id="WP_015301622.1">
    <property type="nucleotide sequence ID" value="NC_019964.1"/>
</dbReference>
<gene>
    <name evidence="4" type="ordered locus">Halru_2437</name>
</gene>
<protein>
    <submittedName>
        <fullName evidence="4">WD40-like repeat protein</fullName>
    </submittedName>
</protein>
<dbReference type="SUPFAM" id="SSF49299">
    <property type="entry name" value="PKD domain"/>
    <property type="match status" value="1"/>
</dbReference>
<keyword evidence="2" id="KW-0812">Transmembrane</keyword>
<dbReference type="OrthoDB" id="8638at2157"/>
<dbReference type="eggNOG" id="arCOG02492">
    <property type="taxonomic scope" value="Archaea"/>
</dbReference>
<dbReference type="Gene3D" id="2.40.10.480">
    <property type="match status" value="3"/>
</dbReference>
<dbReference type="Pfam" id="PF07705">
    <property type="entry name" value="CARDB"/>
    <property type="match status" value="1"/>
</dbReference>
<dbReference type="STRING" id="797302.Halru_2437"/>
<dbReference type="EMBL" id="CP003050">
    <property type="protein sequence ID" value="AGB17019.1"/>
    <property type="molecule type" value="Genomic_DNA"/>
</dbReference>
<dbReference type="Gene3D" id="2.60.40.10">
    <property type="entry name" value="Immunoglobulins"/>
    <property type="match status" value="3"/>
</dbReference>
<dbReference type="PANTHER" id="PTHR34512">
    <property type="entry name" value="CELL SURFACE PROTEIN"/>
    <property type="match status" value="1"/>
</dbReference>